<protein>
    <submittedName>
        <fullName evidence="2">Uncharacterized protein</fullName>
    </submittedName>
</protein>
<dbReference type="OrthoDB" id="7628647at2"/>
<dbReference type="AlphaFoldDB" id="A0A4S2H9W6"/>
<comment type="caution">
    <text evidence="2">The sequence shown here is derived from an EMBL/GenBank/DDBJ whole genome shotgun (WGS) entry which is preliminary data.</text>
</comment>
<accession>A0A4S2H9W6</accession>
<evidence type="ECO:0000313" key="2">
    <source>
        <dbReference type="EMBL" id="TGY92232.1"/>
    </source>
</evidence>
<feature type="chain" id="PRO_5020516960" evidence="1">
    <location>
        <begin position="34"/>
        <end position="249"/>
    </location>
</feature>
<proteinExistence type="predicted"/>
<dbReference type="Proteomes" id="UP000305451">
    <property type="component" value="Unassembled WGS sequence"/>
</dbReference>
<dbReference type="PROSITE" id="PS51318">
    <property type="entry name" value="TAT"/>
    <property type="match status" value="1"/>
</dbReference>
<gene>
    <name evidence="2" type="ORF">E5162_11295</name>
</gene>
<name>A0A4S2H9W6_9PROT</name>
<reference evidence="2 3" key="1">
    <citation type="journal article" date="2013" name="Int. J. Syst. Evol. Microbiol.">
        <title>Marinicauda pacifica gen. nov., sp. nov., a prosthecate alphaproteobacterium of the family Hyphomonadaceae isolated from deep seawater.</title>
        <authorList>
            <person name="Zhang X.Y."/>
            <person name="Li G.W."/>
            <person name="Wang C.S."/>
            <person name="Zhang Y.J."/>
            <person name="Xu X.W."/>
            <person name="Li H."/>
            <person name="Liu A."/>
            <person name="Liu C."/>
            <person name="Xie B.B."/>
            <person name="Qin Q.L."/>
            <person name="Xu Z."/>
            <person name="Chen X.L."/>
            <person name="Zhou B.C."/>
            <person name="Zhang Y.Z."/>
        </authorList>
    </citation>
    <scope>NUCLEOTIDE SEQUENCE [LARGE SCALE GENOMIC DNA]</scope>
    <source>
        <strain evidence="2 3">P-1 km-3</strain>
    </source>
</reference>
<dbReference type="EMBL" id="SRXV01000003">
    <property type="protein sequence ID" value="TGY92232.1"/>
    <property type="molecule type" value="Genomic_DNA"/>
</dbReference>
<sequence>MSEDLVTEVRLRRAFLGACVLAGALGAAAPAAAQTVGSVSGPEVRAGEREAEYRLGLAQDRAGDDVQTLHRAQIQTALNDRVRVRAIAVYRDRGDGTRFDHVEGELLWQTAKAGPSGYASGVNVEARLSNGRGLSQLGLDWRNQWRVGEHWKIRANALFDVETGAQAEDGVFGEARFSVSRRVGPVRAALVSYNDFGSLSGGAGEAVHQAGLAVSGDIGERWSWYAGGLLPVSGDAPDRDVQFRLGRAF</sequence>
<dbReference type="RefSeq" id="WP_135945366.1">
    <property type="nucleotide sequence ID" value="NZ_BMEI01000003.1"/>
</dbReference>
<evidence type="ECO:0000256" key="1">
    <source>
        <dbReference type="SAM" id="SignalP"/>
    </source>
</evidence>
<evidence type="ECO:0000313" key="3">
    <source>
        <dbReference type="Proteomes" id="UP000305451"/>
    </source>
</evidence>
<keyword evidence="3" id="KW-1185">Reference proteome</keyword>
<organism evidence="2 3">
    <name type="scientific">Marinicauda pacifica</name>
    <dbReference type="NCBI Taxonomy" id="1133559"/>
    <lineage>
        <taxon>Bacteria</taxon>
        <taxon>Pseudomonadati</taxon>
        <taxon>Pseudomonadota</taxon>
        <taxon>Alphaproteobacteria</taxon>
        <taxon>Maricaulales</taxon>
        <taxon>Maricaulaceae</taxon>
        <taxon>Marinicauda</taxon>
    </lineage>
</organism>
<feature type="signal peptide" evidence="1">
    <location>
        <begin position="1"/>
        <end position="33"/>
    </location>
</feature>
<dbReference type="InterPro" id="IPR006311">
    <property type="entry name" value="TAT_signal"/>
</dbReference>
<keyword evidence="1" id="KW-0732">Signal</keyword>